<dbReference type="Pfam" id="PF10979">
    <property type="entry name" value="DUF2786"/>
    <property type="match status" value="1"/>
</dbReference>
<dbReference type="AlphaFoldDB" id="A0A975QI11"/>
<evidence type="ECO:0000259" key="1">
    <source>
        <dbReference type="Pfam" id="PF10979"/>
    </source>
</evidence>
<protein>
    <submittedName>
        <fullName evidence="3">DUF2786 domain-containing protein</fullName>
    </submittedName>
</protein>
<name>A0A975QI11_9ACTN</name>
<keyword evidence="4" id="KW-1185">Reference proteome</keyword>
<dbReference type="InterPro" id="IPR024498">
    <property type="entry name" value="DUF2786"/>
</dbReference>
<reference evidence="3" key="1">
    <citation type="submission" date="2021-05" db="EMBL/GenBank/DDBJ databases">
        <authorList>
            <person name="Kaiqin L."/>
            <person name="Jian G."/>
        </authorList>
    </citation>
    <scope>NUCLEOTIDE SEQUENCE</scope>
    <source>
        <strain evidence="3">HDS5</strain>
    </source>
</reference>
<organism evidence="3 4">
    <name type="scientific">Nocardiopsis eucommiae</name>
    <dbReference type="NCBI Taxonomy" id="2831970"/>
    <lineage>
        <taxon>Bacteria</taxon>
        <taxon>Bacillati</taxon>
        <taxon>Actinomycetota</taxon>
        <taxon>Actinomycetes</taxon>
        <taxon>Streptosporangiales</taxon>
        <taxon>Nocardiopsidaceae</taxon>
        <taxon>Nocardiopsis</taxon>
    </lineage>
</organism>
<accession>A0A975QI11</accession>
<gene>
    <name evidence="3" type="ORF">KGD82_16685</name>
</gene>
<feature type="domain" description="DUF7168" evidence="2">
    <location>
        <begin position="74"/>
        <end position="180"/>
    </location>
</feature>
<evidence type="ECO:0000313" key="4">
    <source>
        <dbReference type="Proteomes" id="UP000682416"/>
    </source>
</evidence>
<dbReference type="Pfam" id="PF23771">
    <property type="entry name" value="DUF7168"/>
    <property type="match status" value="1"/>
</dbReference>
<dbReference type="EMBL" id="CP074402">
    <property type="protein sequence ID" value="QVJ00396.1"/>
    <property type="molecule type" value="Genomic_DNA"/>
</dbReference>
<dbReference type="Proteomes" id="UP000682416">
    <property type="component" value="Chromosome"/>
</dbReference>
<dbReference type="KEGG" id="nec:KGD82_16685"/>
<evidence type="ECO:0000313" key="3">
    <source>
        <dbReference type="EMBL" id="QVJ00396.1"/>
    </source>
</evidence>
<dbReference type="InterPro" id="IPR055592">
    <property type="entry name" value="DUF7168"/>
</dbReference>
<evidence type="ECO:0000259" key="2">
    <source>
        <dbReference type="Pfam" id="PF23771"/>
    </source>
</evidence>
<proteinExistence type="predicted"/>
<feature type="domain" description="DUF2786" evidence="1">
    <location>
        <begin position="7"/>
        <end position="46"/>
    </location>
</feature>
<sequence length="243" mass="26120">MSIPESTLNKVRALLAKAEDTSATEAEAAAFTAKASDLMAKYGIDRAMAADRQPANDTPMDKIVTIPNPRANVKAVLLFRVAEAMRCQTIRLPHRKGASDGTQRVHVFGYTSDVERAEIMYTSLLLQMMNGLAQVNRAPAGVSIKTYKRSWGLGFAHRVGDRIEAVEQQAAQAATPQAEGRSAALVLADRSRVVDSQFRREYPRVAHSRGTHNVAGFGAGAEAGDRADIGQTRVGANCRAIGA</sequence>